<proteinExistence type="predicted"/>
<dbReference type="CDD" id="cd17058">
    <property type="entry name" value="Ubl_SNRNP25"/>
    <property type="match status" value="1"/>
</dbReference>
<dbReference type="Pfam" id="PF18036">
    <property type="entry name" value="Ubiquitin_4"/>
    <property type="match status" value="1"/>
</dbReference>
<dbReference type="Proteomes" id="UP001497472">
    <property type="component" value="Unassembled WGS sequence"/>
</dbReference>
<keyword evidence="3" id="KW-1185">Reference proteome</keyword>
<gene>
    <name evidence="2" type="ORF">LNINA_LOCUS4077</name>
</gene>
<dbReference type="PANTHER" id="PTHR14942:SF0">
    <property type="entry name" value="U11_U12 SMALL NUCLEAR RIBONUCLEOPROTEIN 25 KDA PROTEIN"/>
    <property type="match status" value="1"/>
</dbReference>
<dbReference type="PANTHER" id="PTHR14942">
    <property type="entry name" value="U11/U12 SMALL NUCLEAR RIBONUCLEOPROTEIN 25 KDA PROTEIN"/>
    <property type="match status" value="1"/>
</dbReference>
<dbReference type="InterPro" id="IPR039690">
    <property type="entry name" value="SNRNP25"/>
</dbReference>
<dbReference type="GO" id="GO:0005689">
    <property type="term" value="C:U12-type spliceosomal complex"/>
    <property type="evidence" value="ECO:0007669"/>
    <property type="project" value="TreeGrafter"/>
</dbReference>
<dbReference type="InterPro" id="IPR040610">
    <property type="entry name" value="SNRNP25_ubiquitin"/>
</dbReference>
<dbReference type="SUPFAM" id="SSF54236">
    <property type="entry name" value="Ubiquitin-like"/>
    <property type="match status" value="1"/>
</dbReference>
<feature type="domain" description="Ubiquitin-like" evidence="1">
    <location>
        <begin position="58"/>
        <end position="149"/>
    </location>
</feature>
<comment type="caution">
    <text evidence="2">The sequence shown here is derived from an EMBL/GenBank/DDBJ whole genome shotgun (WGS) entry which is preliminary data.</text>
</comment>
<name>A0AAV1J778_9NEOP</name>
<dbReference type="InterPro" id="IPR000626">
    <property type="entry name" value="Ubiquitin-like_dom"/>
</dbReference>
<dbReference type="PROSITE" id="PS50053">
    <property type="entry name" value="UBIQUITIN_2"/>
    <property type="match status" value="1"/>
</dbReference>
<evidence type="ECO:0000313" key="2">
    <source>
        <dbReference type="EMBL" id="CAK1544318.1"/>
    </source>
</evidence>
<dbReference type="Gene3D" id="3.10.20.90">
    <property type="entry name" value="Phosphatidylinositol 3-kinase Catalytic Subunit, Chain A, domain 1"/>
    <property type="match status" value="1"/>
</dbReference>
<reference evidence="2 3" key="1">
    <citation type="submission" date="2023-11" db="EMBL/GenBank/DDBJ databases">
        <authorList>
            <person name="Okamura Y."/>
        </authorList>
    </citation>
    <scope>NUCLEOTIDE SEQUENCE [LARGE SCALE GENOMIC DNA]</scope>
</reference>
<dbReference type="GO" id="GO:0000398">
    <property type="term" value="P:mRNA splicing, via spliceosome"/>
    <property type="evidence" value="ECO:0007669"/>
    <property type="project" value="InterPro"/>
</dbReference>
<evidence type="ECO:0000259" key="1">
    <source>
        <dbReference type="PROSITE" id="PS50053"/>
    </source>
</evidence>
<evidence type="ECO:0000313" key="3">
    <source>
        <dbReference type="Proteomes" id="UP001497472"/>
    </source>
</evidence>
<dbReference type="EMBL" id="CAVLEF010000005">
    <property type="protein sequence ID" value="CAK1544318.1"/>
    <property type="molecule type" value="Genomic_DNA"/>
</dbReference>
<accession>A0AAV1J778</accession>
<protein>
    <recommendedName>
        <fullName evidence="1">Ubiquitin-like domain-containing protein</fullName>
    </recommendedName>
</protein>
<sequence length="152" mass="17610">MNDLKNIAATLTHDELIEVTKSSLCTLTSCDSLLNDLPLDIVTEEILLLTAVEHGKCITIYISRENEQKLKVIVPQNATVRELKKAIQRHFELYQRRIGLGVKISWKYIWKTYQLQFDGIILDDENSSIDNYGVNNKVTLAFRKKRKKNKKF</sequence>
<organism evidence="2 3">
    <name type="scientific">Leptosia nina</name>
    <dbReference type="NCBI Taxonomy" id="320188"/>
    <lineage>
        <taxon>Eukaryota</taxon>
        <taxon>Metazoa</taxon>
        <taxon>Ecdysozoa</taxon>
        <taxon>Arthropoda</taxon>
        <taxon>Hexapoda</taxon>
        <taxon>Insecta</taxon>
        <taxon>Pterygota</taxon>
        <taxon>Neoptera</taxon>
        <taxon>Endopterygota</taxon>
        <taxon>Lepidoptera</taxon>
        <taxon>Glossata</taxon>
        <taxon>Ditrysia</taxon>
        <taxon>Papilionoidea</taxon>
        <taxon>Pieridae</taxon>
        <taxon>Pierinae</taxon>
        <taxon>Leptosia</taxon>
    </lineage>
</organism>
<dbReference type="InterPro" id="IPR029071">
    <property type="entry name" value="Ubiquitin-like_domsf"/>
</dbReference>
<dbReference type="AlphaFoldDB" id="A0AAV1J778"/>